<dbReference type="PROSITE" id="PS51257">
    <property type="entry name" value="PROKAR_LIPOPROTEIN"/>
    <property type="match status" value="1"/>
</dbReference>
<protein>
    <recommendedName>
        <fullName evidence="4">Lipoprotein transmembrane</fullName>
    </recommendedName>
</protein>
<feature type="chain" id="PRO_5003334917" description="Lipoprotein transmembrane" evidence="1">
    <location>
        <begin position="24"/>
        <end position="165"/>
    </location>
</feature>
<sequence length="165" mass="18195">MKFLLSAVLATALLAGCAGNAYNAGRIAPGTPRADVVAQAGQPTAVVPLPGGGERLQYSLQPFGQHAYMVDLDAMGRVTQVRQVLAEREFQRIQPGVWTGIDVQREFGPPARVDAVSSWNGPVLTYRWRDAVNTDMFYHVYLDAQNVVRRAHPAMEFRNVRDERG</sequence>
<dbReference type="HOGENOM" id="CLU_090266_1_1_4"/>
<dbReference type="OrthoDB" id="8962020at2"/>
<dbReference type="RefSeq" id="WP_013903034.1">
    <property type="nucleotide sequence ID" value="NC_015677.1"/>
</dbReference>
<evidence type="ECO:0000313" key="3">
    <source>
        <dbReference type="Proteomes" id="UP000008385"/>
    </source>
</evidence>
<dbReference type="STRING" id="365046.Rta_36900"/>
<evidence type="ECO:0008006" key="4">
    <source>
        <dbReference type="Google" id="ProtNLM"/>
    </source>
</evidence>
<accession>F5Y238</accession>
<evidence type="ECO:0000313" key="2">
    <source>
        <dbReference type="EMBL" id="AEG94806.1"/>
    </source>
</evidence>
<feature type="signal peptide" evidence="1">
    <location>
        <begin position="1"/>
        <end position="23"/>
    </location>
</feature>
<dbReference type="Proteomes" id="UP000008385">
    <property type="component" value="Chromosome"/>
</dbReference>
<dbReference type="KEGG" id="rta:Rta_36900"/>
<gene>
    <name evidence="2" type="ordered locus">Rta_36900</name>
</gene>
<organism evidence="2 3">
    <name type="scientific">Ramlibacter tataouinensis (strain ATCC BAA-407 / DSM 14655 / LMG 21543 / TTB310)</name>
    <dbReference type="NCBI Taxonomy" id="365046"/>
    <lineage>
        <taxon>Bacteria</taxon>
        <taxon>Pseudomonadati</taxon>
        <taxon>Pseudomonadota</taxon>
        <taxon>Betaproteobacteria</taxon>
        <taxon>Burkholderiales</taxon>
        <taxon>Comamonadaceae</taxon>
        <taxon>Ramlibacter</taxon>
    </lineage>
</organism>
<dbReference type="PATRIC" id="fig|365046.3.peg.3781"/>
<evidence type="ECO:0000256" key="1">
    <source>
        <dbReference type="SAM" id="SignalP"/>
    </source>
</evidence>
<dbReference type="AlphaFoldDB" id="F5Y238"/>
<reference evidence="3" key="1">
    <citation type="submission" date="2006-01" db="EMBL/GenBank/DDBJ databases">
        <title>Genome of the cyst-dividing bacterium Ramlibacter tataouinensis.</title>
        <authorList>
            <person name="Barakat M."/>
            <person name="Ortet P."/>
            <person name="De Luca G."/>
            <person name="Jourlin-Castelli C."/>
            <person name="Ansaldi M."/>
            <person name="Py B."/>
            <person name="Fichant G."/>
            <person name="Coutinho P."/>
            <person name="Voulhoux R."/>
            <person name="Bastien O."/>
            <person name="Roy S."/>
            <person name="Marechal E."/>
            <person name="Henrissat B."/>
            <person name="Quentin Y."/>
            <person name="Noirot P."/>
            <person name="Filloux A."/>
            <person name="Mejean V."/>
            <person name="DuBow M."/>
            <person name="Barras F."/>
            <person name="Heulin T."/>
        </authorList>
    </citation>
    <scope>NUCLEOTIDE SEQUENCE [LARGE SCALE GENOMIC DNA]</scope>
    <source>
        <strain evidence="3">ATCC BAA-407 / DSM 14655 / LMG 21543 / TTB310</strain>
    </source>
</reference>
<proteinExistence type="predicted"/>
<dbReference type="eggNOG" id="COG2913">
    <property type="taxonomic scope" value="Bacteria"/>
</dbReference>
<keyword evidence="3" id="KW-1185">Reference proteome</keyword>
<dbReference type="EMBL" id="CP000245">
    <property type="protein sequence ID" value="AEG94806.1"/>
    <property type="molecule type" value="Genomic_DNA"/>
</dbReference>
<keyword evidence="1" id="KW-0732">Signal</keyword>
<reference evidence="2 3" key="2">
    <citation type="journal article" date="2011" name="PLoS ONE">
        <title>The Cyst-Dividing Bacterium Ramlibacter tataouinensis TTB310 Genome Reveals a Well-Stocked Toolbox for Adaptation to a Desert Environment.</title>
        <authorList>
            <person name="De Luca G."/>
            <person name="Barakat M."/>
            <person name="Ortet P."/>
            <person name="Fochesato S."/>
            <person name="Jourlin-Castelli C."/>
            <person name="Ansaldi M."/>
            <person name="Py B."/>
            <person name="Fichant G."/>
            <person name="Coutinho P.M."/>
            <person name="Voulhoux R."/>
            <person name="Bastien O."/>
            <person name="Marechal E."/>
            <person name="Henrissat B."/>
            <person name="Quentin Y."/>
            <person name="Noirot P."/>
            <person name="Filloux A."/>
            <person name="Mejean V."/>
            <person name="Dubow M.S."/>
            <person name="Barras F."/>
            <person name="Barbe V."/>
            <person name="Weissenbach J."/>
            <person name="Mihalcescu I."/>
            <person name="Vermeglio A."/>
            <person name="Achouak W."/>
            <person name="Heulin T."/>
        </authorList>
    </citation>
    <scope>NUCLEOTIDE SEQUENCE [LARGE SCALE GENOMIC DNA]</scope>
    <source>
        <strain evidence="3">ATCC BAA-407 / DSM 14655 / LMG 21543 / TTB310</strain>
    </source>
</reference>
<name>F5Y238_RAMTT</name>